<sequence length="57" mass="6128">MTFGTLLSSQGTEASFETVSPAPPGFPFVFPTLSDSFQCLTPSQRGLSFRPLGRSDE</sequence>
<dbReference type="EMBL" id="CAJSLV010000073">
    <property type="protein sequence ID" value="CAG6396579.1"/>
    <property type="molecule type" value="Genomic_DNA"/>
</dbReference>
<accession>A0A9W4GTJ2</accession>
<comment type="caution">
    <text evidence="1">The sequence shown here is derived from an EMBL/GenBank/DDBJ whole genome shotgun (WGS) entry which is preliminary data.</text>
</comment>
<evidence type="ECO:0000313" key="2">
    <source>
        <dbReference type="Proteomes" id="UP001152519"/>
    </source>
</evidence>
<dbReference type="Proteomes" id="UP001152519">
    <property type="component" value="Unassembled WGS sequence"/>
</dbReference>
<name>A0A9W4GTJ2_9ACTN</name>
<keyword evidence="2" id="KW-1185">Reference proteome</keyword>
<evidence type="ECO:0000313" key="1">
    <source>
        <dbReference type="EMBL" id="CAG6396579.1"/>
    </source>
</evidence>
<protein>
    <submittedName>
        <fullName evidence="1">Uncharacterized protein</fullName>
    </submittedName>
</protein>
<proteinExistence type="predicted"/>
<reference evidence="1" key="1">
    <citation type="submission" date="2021-05" db="EMBL/GenBank/DDBJ databases">
        <authorList>
            <person name="Arsene-Ploetze F."/>
        </authorList>
    </citation>
    <scope>NUCLEOTIDE SEQUENCE</scope>
    <source>
        <strain evidence="1">DSM 42138</strain>
    </source>
</reference>
<organism evidence="1 2">
    <name type="scientific">Actinacidiphila cocklensis</name>
    <dbReference type="NCBI Taxonomy" id="887465"/>
    <lineage>
        <taxon>Bacteria</taxon>
        <taxon>Bacillati</taxon>
        <taxon>Actinomycetota</taxon>
        <taxon>Actinomycetes</taxon>
        <taxon>Kitasatosporales</taxon>
        <taxon>Streptomycetaceae</taxon>
        <taxon>Actinacidiphila</taxon>
    </lineage>
</organism>
<gene>
    <name evidence="1" type="ORF">SCOCK_420080</name>
</gene>
<dbReference type="AlphaFoldDB" id="A0A9W4GTJ2"/>